<dbReference type="Proteomes" id="UP000198407">
    <property type="component" value="Unassembled WGS sequence"/>
</dbReference>
<evidence type="ECO:0000256" key="10">
    <source>
        <dbReference type="RuleBase" id="RU363032"/>
    </source>
</evidence>
<keyword evidence="5" id="KW-0997">Cell inner membrane</keyword>
<dbReference type="GO" id="GO:0006865">
    <property type="term" value="P:amino acid transport"/>
    <property type="evidence" value="ECO:0007669"/>
    <property type="project" value="UniProtKB-KW"/>
</dbReference>
<evidence type="ECO:0000256" key="9">
    <source>
        <dbReference type="ARBA" id="ARBA00023136"/>
    </source>
</evidence>
<comment type="similarity">
    <text evidence="2">Belongs to the binding-protein-dependent transport system permease family. HisMQ subfamily.</text>
</comment>
<dbReference type="CDD" id="cd06261">
    <property type="entry name" value="TM_PBP2"/>
    <property type="match status" value="1"/>
</dbReference>
<keyword evidence="13" id="KW-1185">Reference proteome</keyword>
<feature type="transmembrane region" description="Helical" evidence="10">
    <location>
        <begin position="105"/>
        <end position="122"/>
    </location>
</feature>
<proteinExistence type="inferred from homology"/>
<keyword evidence="8 10" id="KW-1133">Transmembrane helix</keyword>
<evidence type="ECO:0000313" key="12">
    <source>
        <dbReference type="EMBL" id="SNS70990.1"/>
    </source>
</evidence>
<keyword evidence="6 10" id="KW-0812">Transmembrane</keyword>
<protein>
    <submittedName>
        <fullName evidence="12">Amino acid ABC transporter membrane protein 1, PAAT family</fullName>
    </submittedName>
</protein>
<dbReference type="GO" id="GO:0043190">
    <property type="term" value="C:ATP-binding cassette (ABC) transporter complex"/>
    <property type="evidence" value="ECO:0007669"/>
    <property type="project" value="InterPro"/>
</dbReference>
<dbReference type="PANTHER" id="PTHR30133">
    <property type="entry name" value="CATIONIC AMINO ACID TRANSPORTER, MEMBRANE COMPONENT"/>
    <property type="match status" value="1"/>
</dbReference>
<comment type="subcellular location">
    <subcellularLocation>
        <location evidence="1">Cell inner membrane</location>
        <topology evidence="1">Multi-pass membrane protein</topology>
    </subcellularLocation>
    <subcellularLocation>
        <location evidence="10">Cell membrane</location>
        <topology evidence="10">Multi-pass membrane protein</topology>
    </subcellularLocation>
</comment>
<dbReference type="Pfam" id="PF00528">
    <property type="entry name" value="BPD_transp_1"/>
    <property type="match status" value="1"/>
</dbReference>
<accession>A0A239GPC9</accession>
<evidence type="ECO:0000256" key="4">
    <source>
        <dbReference type="ARBA" id="ARBA00022475"/>
    </source>
</evidence>
<feature type="transmembrane region" description="Helical" evidence="10">
    <location>
        <begin position="33"/>
        <end position="50"/>
    </location>
</feature>
<keyword evidence="4" id="KW-1003">Cell membrane</keyword>
<name>A0A239GPC9_9PSED</name>
<dbReference type="STRING" id="1215104.GCA_000730585_02142"/>
<evidence type="ECO:0000256" key="1">
    <source>
        <dbReference type="ARBA" id="ARBA00004429"/>
    </source>
</evidence>
<evidence type="ECO:0000313" key="13">
    <source>
        <dbReference type="Proteomes" id="UP000198407"/>
    </source>
</evidence>
<keyword evidence="3 10" id="KW-0813">Transport</keyword>
<feature type="transmembrane region" description="Helical" evidence="10">
    <location>
        <begin position="171"/>
        <end position="190"/>
    </location>
</feature>
<dbReference type="PANTHER" id="PTHR30133:SF1">
    <property type="entry name" value="HISTIDINE TRANSPORT SYSTEM PERMEASE PROTEIN HISQ"/>
    <property type="match status" value="1"/>
</dbReference>
<evidence type="ECO:0000256" key="6">
    <source>
        <dbReference type="ARBA" id="ARBA00022692"/>
    </source>
</evidence>
<dbReference type="EMBL" id="FZOL01000013">
    <property type="protein sequence ID" value="SNS70990.1"/>
    <property type="molecule type" value="Genomic_DNA"/>
</dbReference>
<dbReference type="AlphaFoldDB" id="A0A239GPC9"/>
<dbReference type="PROSITE" id="PS50928">
    <property type="entry name" value="ABC_TM1"/>
    <property type="match status" value="1"/>
</dbReference>
<dbReference type="OrthoDB" id="9815029at2"/>
<keyword evidence="9 10" id="KW-0472">Membrane</keyword>
<sequence>MNDFLHSVGLQALSLQGFGPLLAQGTWMTLKLALLSLALSLLLGLIGASAKLSPLRLLRLPATLYTTLIRSVPDLVLILLIFYTFQIWLNDFTEWMGWGYFEIDPFAAGVLTLGFIYGAYFTENFRGAILSVPAGQLEAATAYGLSRAQRFRLVLFPQLMRFALPGLGNNWLVLLKSTALVSIIGLADLVKAAQNAGKSTSNVLYFLIIAGLVYLLITTLSNRLFKRLERRFNTGIKGLTS</sequence>
<keyword evidence="7" id="KW-0029">Amino-acid transport</keyword>
<evidence type="ECO:0000256" key="5">
    <source>
        <dbReference type="ARBA" id="ARBA00022519"/>
    </source>
</evidence>
<gene>
    <name evidence="12" type="ORF">SAMN05444352_113101</name>
</gene>
<feature type="domain" description="ABC transmembrane type-1" evidence="11">
    <location>
        <begin position="26"/>
        <end position="225"/>
    </location>
</feature>
<dbReference type="InterPro" id="IPR000515">
    <property type="entry name" value="MetI-like"/>
</dbReference>
<evidence type="ECO:0000259" key="11">
    <source>
        <dbReference type="PROSITE" id="PS50928"/>
    </source>
</evidence>
<dbReference type="Gene3D" id="1.10.3720.10">
    <property type="entry name" value="MetI-like"/>
    <property type="match status" value="1"/>
</dbReference>
<dbReference type="InterPro" id="IPR051613">
    <property type="entry name" value="ABC_transp_permease_HisMQ"/>
</dbReference>
<reference evidence="13" key="1">
    <citation type="submission" date="2017-06" db="EMBL/GenBank/DDBJ databases">
        <authorList>
            <person name="Varghese N."/>
            <person name="Submissions S."/>
        </authorList>
    </citation>
    <scope>NUCLEOTIDE SEQUENCE [LARGE SCALE GENOMIC DNA]</scope>
    <source>
        <strain evidence="13">DSM 22348</strain>
    </source>
</reference>
<evidence type="ECO:0000256" key="2">
    <source>
        <dbReference type="ARBA" id="ARBA00010072"/>
    </source>
</evidence>
<feature type="transmembrane region" description="Helical" evidence="10">
    <location>
        <begin position="62"/>
        <end position="85"/>
    </location>
</feature>
<dbReference type="GO" id="GO:0022857">
    <property type="term" value="F:transmembrane transporter activity"/>
    <property type="evidence" value="ECO:0007669"/>
    <property type="project" value="InterPro"/>
</dbReference>
<organism evidence="12 13">
    <name type="scientific">Pseudomonas japonica</name>
    <dbReference type="NCBI Taxonomy" id="256466"/>
    <lineage>
        <taxon>Bacteria</taxon>
        <taxon>Pseudomonadati</taxon>
        <taxon>Pseudomonadota</taxon>
        <taxon>Gammaproteobacteria</taxon>
        <taxon>Pseudomonadales</taxon>
        <taxon>Pseudomonadaceae</taxon>
        <taxon>Pseudomonas</taxon>
    </lineage>
</organism>
<evidence type="ECO:0000256" key="3">
    <source>
        <dbReference type="ARBA" id="ARBA00022448"/>
    </source>
</evidence>
<evidence type="ECO:0000256" key="8">
    <source>
        <dbReference type="ARBA" id="ARBA00022989"/>
    </source>
</evidence>
<dbReference type="SUPFAM" id="SSF161098">
    <property type="entry name" value="MetI-like"/>
    <property type="match status" value="1"/>
</dbReference>
<dbReference type="RefSeq" id="WP_042126228.1">
    <property type="nucleotide sequence ID" value="NZ_FZOL01000013.1"/>
</dbReference>
<dbReference type="NCBIfam" id="TIGR01726">
    <property type="entry name" value="HEQRo_perm_3TM"/>
    <property type="match status" value="1"/>
</dbReference>
<evidence type="ECO:0000256" key="7">
    <source>
        <dbReference type="ARBA" id="ARBA00022970"/>
    </source>
</evidence>
<dbReference type="InterPro" id="IPR010065">
    <property type="entry name" value="AA_ABC_transptr_permease_3TM"/>
</dbReference>
<dbReference type="InterPro" id="IPR035906">
    <property type="entry name" value="MetI-like_sf"/>
</dbReference>
<feature type="transmembrane region" description="Helical" evidence="10">
    <location>
        <begin position="202"/>
        <end position="221"/>
    </location>
</feature>